<proteinExistence type="predicted"/>
<reference evidence="1" key="1">
    <citation type="submission" date="2023-07" db="EMBL/GenBank/DDBJ databases">
        <title>Sorghum-associated microbial communities from plants grown in Nebraska, USA.</title>
        <authorList>
            <person name="Schachtman D."/>
        </authorList>
    </citation>
    <scope>NUCLEOTIDE SEQUENCE</scope>
    <source>
        <strain evidence="1">DS2329</strain>
    </source>
</reference>
<dbReference type="Proteomes" id="UP001184833">
    <property type="component" value="Unassembled WGS sequence"/>
</dbReference>
<gene>
    <name evidence="1" type="ORF">J2786_003608</name>
</gene>
<dbReference type="EMBL" id="JAVDQX010000004">
    <property type="protein sequence ID" value="MDR6460474.1"/>
    <property type="molecule type" value="Genomic_DNA"/>
</dbReference>
<keyword evidence="2" id="KW-1185">Reference proteome</keyword>
<comment type="caution">
    <text evidence="1">The sequence shown here is derived from an EMBL/GenBank/DDBJ whole genome shotgun (WGS) entry which is preliminary data.</text>
</comment>
<sequence length="76" mass="9378">MYLLIISIVFLLLGFTLRYWINRRKFNRRGVGGIEEFSSYEKATMLRYFERFGKWIAYILIAIGLLYLWRFYRYTS</sequence>
<organism evidence="1 2">
    <name type="scientific">Chryseobacterium vietnamense</name>
    <dbReference type="NCBI Taxonomy" id="866785"/>
    <lineage>
        <taxon>Bacteria</taxon>
        <taxon>Pseudomonadati</taxon>
        <taxon>Bacteroidota</taxon>
        <taxon>Flavobacteriia</taxon>
        <taxon>Flavobacteriales</taxon>
        <taxon>Weeksellaceae</taxon>
        <taxon>Chryseobacterium group</taxon>
        <taxon>Chryseobacterium</taxon>
    </lineage>
</organism>
<accession>A0ACC6JBN5</accession>
<evidence type="ECO:0000313" key="2">
    <source>
        <dbReference type="Proteomes" id="UP001184833"/>
    </source>
</evidence>
<protein>
    <submittedName>
        <fullName evidence="1">L-lactate permease</fullName>
    </submittedName>
</protein>
<name>A0ACC6JBN5_9FLAO</name>
<evidence type="ECO:0000313" key="1">
    <source>
        <dbReference type="EMBL" id="MDR6460474.1"/>
    </source>
</evidence>